<dbReference type="GO" id="GO:0003676">
    <property type="term" value="F:nucleic acid binding"/>
    <property type="evidence" value="ECO:0007669"/>
    <property type="project" value="InterPro"/>
</dbReference>
<proteinExistence type="predicted"/>
<evidence type="ECO:0000313" key="9">
    <source>
        <dbReference type="Proteomes" id="UP000243459"/>
    </source>
</evidence>
<dbReference type="EMBL" id="CM007389">
    <property type="protein sequence ID" value="ONK58640.1"/>
    <property type="molecule type" value="Genomic_DNA"/>
</dbReference>
<evidence type="ECO:0000256" key="3">
    <source>
        <dbReference type="ARBA" id="ARBA00022833"/>
    </source>
</evidence>
<evidence type="ECO:0000256" key="2">
    <source>
        <dbReference type="ARBA" id="ARBA00022771"/>
    </source>
</evidence>
<dbReference type="Pfam" id="PF06839">
    <property type="entry name" value="Zn_ribbon_GRF"/>
    <property type="match status" value="1"/>
</dbReference>
<keyword evidence="9" id="KW-1185">Reference proteome</keyword>
<feature type="compositionally biased region" description="Polar residues" evidence="5">
    <location>
        <begin position="29"/>
        <end position="39"/>
    </location>
</feature>
<dbReference type="InterPro" id="IPR001878">
    <property type="entry name" value="Znf_CCHC"/>
</dbReference>
<accession>A0A5P1E7U2</accession>
<dbReference type="PANTHER" id="PTHR33680:SF1">
    <property type="entry name" value="OS05G0489500 PROTEIN"/>
    <property type="match status" value="1"/>
</dbReference>
<evidence type="ECO:0000259" key="6">
    <source>
        <dbReference type="PROSITE" id="PS50158"/>
    </source>
</evidence>
<feature type="domain" description="CCHC-type" evidence="6">
    <location>
        <begin position="49"/>
        <end position="64"/>
    </location>
</feature>
<name>A0A5P1E7U2_ASPOF</name>
<keyword evidence="2 4" id="KW-0863">Zinc-finger</keyword>
<dbReference type="PROSITE" id="PS51999">
    <property type="entry name" value="ZF_GRF"/>
    <property type="match status" value="1"/>
</dbReference>
<feature type="region of interest" description="Disordered" evidence="5">
    <location>
        <begin position="1"/>
        <end position="39"/>
    </location>
</feature>
<dbReference type="SMART" id="SM00343">
    <property type="entry name" value="ZnF_C2HC"/>
    <property type="match status" value="1"/>
</dbReference>
<dbReference type="Proteomes" id="UP000243459">
    <property type="component" value="Chromosome 9"/>
</dbReference>
<dbReference type="AlphaFoldDB" id="A0A5P1E7U2"/>
<protein>
    <submittedName>
        <fullName evidence="8">Uncharacterized protein</fullName>
    </submittedName>
</protein>
<evidence type="ECO:0000256" key="4">
    <source>
        <dbReference type="PROSITE-ProRule" id="PRU00047"/>
    </source>
</evidence>
<evidence type="ECO:0000313" key="8">
    <source>
        <dbReference type="EMBL" id="ONK58640.1"/>
    </source>
</evidence>
<dbReference type="InterPro" id="IPR036875">
    <property type="entry name" value="Znf_CCHC_sf"/>
</dbReference>
<feature type="region of interest" description="Disordered" evidence="5">
    <location>
        <begin position="161"/>
        <end position="196"/>
    </location>
</feature>
<dbReference type="Pfam" id="PF00098">
    <property type="entry name" value="zf-CCHC"/>
    <property type="match status" value="1"/>
</dbReference>
<dbReference type="Gramene" id="ONK58640">
    <property type="protein sequence ID" value="ONK58640"/>
    <property type="gene ID" value="A4U43_C09F15130"/>
</dbReference>
<dbReference type="Gene3D" id="4.10.60.10">
    <property type="entry name" value="Zinc finger, CCHC-type"/>
    <property type="match status" value="1"/>
</dbReference>
<sequence>MSTESVGSFNPSPFEPPDPTSPSQEQHKTQNFSPNTPDQFQSRRKLIICYSCNREGHYSTTCPNKNRGSPGASPSKALFPKCPQKYPELECRACGQVCVVRTSRTEKNPDRDFYACPGQGCCNHFEWCDGQGDGAEMNMAIEGQKGMGTDKPAEVNLAIFPSAPSPSTNPRAEHEANCSGSRSSRIRGSLSLKEWM</sequence>
<evidence type="ECO:0000259" key="7">
    <source>
        <dbReference type="PROSITE" id="PS51999"/>
    </source>
</evidence>
<dbReference type="InterPro" id="IPR010666">
    <property type="entry name" value="Znf_GRF"/>
</dbReference>
<feature type="compositionally biased region" description="Low complexity" evidence="5">
    <location>
        <begin position="179"/>
        <end position="196"/>
    </location>
</feature>
<dbReference type="PANTHER" id="PTHR33680">
    <property type="entry name" value="OS07G0190500 PROTEIN"/>
    <property type="match status" value="1"/>
</dbReference>
<organism evidence="8 9">
    <name type="scientific">Asparagus officinalis</name>
    <name type="common">Garden asparagus</name>
    <dbReference type="NCBI Taxonomy" id="4686"/>
    <lineage>
        <taxon>Eukaryota</taxon>
        <taxon>Viridiplantae</taxon>
        <taxon>Streptophyta</taxon>
        <taxon>Embryophyta</taxon>
        <taxon>Tracheophyta</taxon>
        <taxon>Spermatophyta</taxon>
        <taxon>Magnoliopsida</taxon>
        <taxon>Liliopsida</taxon>
        <taxon>Asparagales</taxon>
        <taxon>Asparagaceae</taxon>
        <taxon>Asparagoideae</taxon>
        <taxon>Asparagus</taxon>
    </lineage>
</organism>
<evidence type="ECO:0000256" key="5">
    <source>
        <dbReference type="SAM" id="MobiDB-lite"/>
    </source>
</evidence>
<dbReference type="GO" id="GO:0008270">
    <property type="term" value="F:zinc ion binding"/>
    <property type="evidence" value="ECO:0007669"/>
    <property type="project" value="UniProtKB-KW"/>
</dbReference>
<gene>
    <name evidence="8" type="ORF">A4U43_C09F15130</name>
</gene>
<dbReference type="SUPFAM" id="SSF57756">
    <property type="entry name" value="Retrovirus zinc finger-like domains"/>
    <property type="match status" value="1"/>
</dbReference>
<keyword evidence="3" id="KW-0862">Zinc</keyword>
<evidence type="ECO:0000256" key="1">
    <source>
        <dbReference type="ARBA" id="ARBA00022723"/>
    </source>
</evidence>
<keyword evidence="1" id="KW-0479">Metal-binding</keyword>
<feature type="domain" description="GRF-type" evidence="7">
    <location>
        <begin position="91"/>
        <end position="131"/>
    </location>
</feature>
<dbReference type="PROSITE" id="PS50158">
    <property type="entry name" value="ZF_CCHC"/>
    <property type="match status" value="1"/>
</dbReference>
<reference evidence="9" key="1">
    <citation type="journal article" date="2017" name="Nat. Commun.">
        <title>The asparagus genome sheds light on the origin and evolution of a young Y chromosome.</title>
        <authorList>
            <person name="Harkess A."/>
            <person name="Zhou J."/>
            <person name="Xu C."/>
            <person name="Bowers J.E."/>
            <person name="Van der Hulst R."/>
            <person name="Ayyampalayam S."/>
            <person name="Mercati F."/>
            <person name="Riccardi P."/>
            <person name="McKain M.R."/>
            <person name="Kakrana A."/>
            <person name="Tang H."/>
            <person name="Ray J."/>
            <person name="Groenendijk J."/>
            <person name="Arikit S."/>
            <person name="Mathioni S.M."/>
            <person name="Nakano M."/>
            <person name="Shan H."/>
            <person name="Telgmann-Rauber A."/>
            <person name="Kanno A."/>
            <person name="Yue Z."/>
            <person name="Chen H."/>
            <person name="Li W."/>
            <person name="Chen Y."/>
            <person name="Xu X."/>
            <person name="Zhang Y."/>
            <person name="Luo S."/>
            <person name="Chen H."/>
            <person name="Gao J."/>
            <person name="Mao Z."/>
            <person name="Pires J.C."/>
            <person name="Luo M."/>
            <person name="Kudrna D."/>
            <person name="Wing R.A."/>
            <person name="Meyers B.C."/>
            <person name="Yi K."/>
            <person name="Kong H."/>
            <person name="Lavrijsen P."/>
            <person name="Sunseri F."/>
            <person name="Falavigna A."/>
            <person name="Ye Y."/>
            <person name="Leebens-Mack J.H."/>
            <person name="Chen G."/>
        </authorList>
    </citation>
    <scope>NUCLEOTIDE SEQUENCE [LARGE SCALE GENOMIC DNA]</scope>
    <source>
        <strain evidence="9">cv. DH0086</strain>
    </source>
</reference>